<reference evidence="2" key="1">
    <citation type="submission" date="2025-05" db="UniProtKB">
        <authorList>
            <consortium name="RefSeq"/>
        </authorList>
    </citation>
    <scope>NUCLEOTIDE SEQUENCE [LARGE SCALE GENOMIC DNA]</scope>
    <source>
        <strain evidence="2">14028-0561.14</strain>
    </source>
</reference>
<dbReference type="AlphaFoldDB" id="A0A6P4JCI9"/>
<gene>
    <name evidence="3" type="primary">LOC108082389</name>
</gene>
<dbReference type="GeneID" id="108082389"/>
<protein>
    <submittedName>
        <fullName evidence="3">Uncharacterized protein isoform X1</fullName>
    </submittedName>
</protein>
<keyword evidence="1" id="KW-0812">Transmembrane</keyword>
<keyword evidence="1" id="KW-0472">Membrane</keyword>
<name>A0A6P4JCI9_DROKI</name>
<evidence type="ECO:0000313" key="3">
    <source>
        <dbReference type="RefSeq" id="XP_017033221.1"/>
    </source>
</evidence>
<organism evidence="2 3">
    <name type="scientific">Drosophila kikkawai</name>
    <name type="common">Fruit fly</name>
    <dbReference type="NCBI Taxonomy" id="30033"/>
    <lineage>
        <taxon>Eukaryota</taxon>
        <taxon>Metazoa</taxon>
        <taxon>Ecdysozoa</taxon>
        <taxon>Arthropoda</taxon>
        <taxon>Hexapoda</taxon>
        <taxon>Insecta</taxon>
        <taxon>Pterygota</taxon>
        <taxon>Neoptera</taxon>
        <taxon>Endopterygota</taxon>
        <taxon>Diptera</taxon>
        <taxon>Brachycera</taxon>
        <taxon>Muscomorpha</taxon>
        <taxon>Ephydroidea</taxon>
        <taxon>Drosophilidae</taxon>
        <taxon>Drosophila</taxon>
        <taxon>Sophophora</taxon>
    </lineage>
</organism>
<evidence type="ECO:0000313" key="2">
    <source>
        <dbReference type="Proteomes" id="UP001652661"/>
    </source>
</evidence>
<feature type="transmembrane region" description="Helical" evidence="1">
    <location>
        <begin position="12"/>
        <end position="32"/>
    </location>
</feature>
<dbReference type="Proteomes" id="UP001652661">
    <property type="component" value="Chromosome 2R"/>
</dbReference>
<sequence>MLSAGLPIWTPFFLLVLLILASVWGMPLMLNIGALEGIFRHHGSPACEQCPVELNPAVQTFLSWPNEEVKQDQAILEKQDKPEQSLNLEDPKNKVQESLNLKNIELEPTMEVKENKEVEQNKELKLQENAKERIKRMPHQVFPGNVKERNSRLIKPHLVDYRH</sequence>
<keyword evidence="1" id="KW-1133">Transmembrane helix</keyword>
<accession>A0A6P4JCI9</accession>
<reference evidence="3" key="2">
    <citation type="submission" date="2025-08" db="UniProtKB">
        <authorList>
            <consortium name="RefSeq"/>
        </authorList>
    </citation>
    <scope>IDENTIFICATION</scope>
    <source>
        <strain evidence="3">14028-0561.14</strain>
        <tissue evidence="3">Whole fly</tissue>
    </source>
</reference>
<dbReference type="OrthoDB" id="7869075at2759"/>
<evidence type="ECO:0000256" key="1">
    <source>
        <dbReference type="SAM" id="Phobius"/>
    </source>
</evidence>
<dbReference type="RefSeq" id="XP_017033221.1">
    <property type="nucleotide sequence ID" value="XM_017177732.3"/>
</dbReference>
<proteinExistence type="predicted"/>
<keyword evidence="2" id="KW-1185">Reference proteome</keyword>